<evidence type="ECO:0000256" key="2">
    <source>
        <dbReference type="SAM" id="Phobius"/>
    </source>
</evidence>
<evidence type="ECO:0000313" key="4">
    <source>
        <dbReference type="Proteomes" id="UP000221024"/>
    </source>
</evidence>
<comment type="caution">
    <text evidence="3">The sequence shown here is derived from an EMBL/GenBank/DDBJ whole genome shotgun (WGS) entry which is preliminary data.</text>
</comment>
<proteinExistence type="predicted"/>
<feature type="region of interest" description="Disordered" evidence="1">
    <location>
        <begin position="322"/>
        <end position="345"/>
    </location>
</feature>
<feature type="transmembrane region" description="Helical" evidence="2">
    <location>
        <begin position="34"/>
        <end position="55"/>
    </location>
</feature>
<feature type="transmembrane region" description="Helical" evidence="2">
    <location>
        <begin position="209"/>
        <end position="228"/>
    </location>
</feature>
<evidence type="ECO:0000256" key="1">
    <source>
        <dbReference type="SAM" id="MobiDB-lite"/>
    </source>
</evidence>
<keyword evidence="4" id="KW-1185">Reference proteome</keyword>
<accession>A0A2H3NVQ0</accession>
<feature type="transmembrane region" description="Helical" evidence="2">
    <location>
        <begin position="145"/>
        <end position="167"/>
    </location>
</feature>
<evidence type="ECO:0000313" key="3">
    <source>
        <dbReference type="EMBL" id="PEN08777.1"/>
    </source>
</evidence>
<gene>
    <name evidence="3" type="ORF">CRI93_03195</name>
</gene>
<name>A0A2H3NVQ0_9BACT</name>
<keyword evidence="2" id="KW-0812">Transmembrane</keyword>
<reference evidence="3 4" key="1">
    <citation type="submission" date="2017-10" db="EMBL/GenBank/DDBJ databases">
        <title>Draft genome of Longimonas halophila.</title>
        <authorList>
            <person name="Goh K.M."/>
            <person name="Shamsir M.S."/>
            <person name="Lim S.W."/>
        </authorList>
    </citation>
    <scope>NUCLEOTIDE SEQUENCE [LARGE SCALE GENOMIC DNA]</scope>
    <source>
        <strain evidence="3 4">KCTC 42399</strain>
    </source>
</reference>
<feature type="transmembrane region" description="Helical" evidence="2">
    <location>
        <begin position="179"/>
        <end position="197"/>
    </location>
</feature>
<dbReference type="Proteomes" id="UP000221024">
    <property type="component" value="Unassembled WGS sequence"/>
</dbReference>
<feature type="transmembrane region" description="Helical" evidence="2">
    <location>
        <begin position="67"/>
        <end position="90"/>
    </location>
</feature>
<keyword evidence="2" id="KW-1133">Transmembrane helix</keyword>
<dbReference type="EMBL" id="PDEP01000002">
    <property type="protein sequence ID" value="PEN08777.1"/>
    <property type="molecule type" value="Genomic_DNA"/>
</dbReference>
<dbReference type="AlphaFoldDB" id="A0A2H3NVQ0"/>
<keyword evidence="2" id="KW-0472">Membrane</keyword>
<organism evidence="3 4">
    <name type="scientific">Longimonas halophila</name>
    <dbReference type="NCBI Taxonomy" id="1469170"/>
    <lineage>
        <taxon>Bacteria</taxon>
        <taxon>Pseudomonadati</taxon>
        <taxon>Rhodothermota</taxon>
        <taxon>Rhodothermia</taxon>
        <taxon>Rhodothermales</taxon>
        <taxon>Salisaetaceae</taxon>
        <taxon>Longimonas</taxon>
    </lineage>
</organism>
<dbReference type="OrthoDB" id="7184927at2"/>
<sequence length="345" mass="38768">MTPPGLLTKFAVRAKARWHTFQETRRGRRILKGLRYLLTVVIVGYLGYRMTTIGWGEIWASLPRTPWFYILFGAIYLTLPIFQTIIYGLIFRTSPWTIFPAALKKRVYNKDVMSYSGEVYLYFWARDRIDMPALNILHGIKDNTIVSSITATVVAFSLLATFFFSGLVVLPEMLVEHNMAYAAVVVLVIGGMIALGIRFRRSILKLSGAMLLTLFALHTARLLLIQSLQVTQWVVVAPEIPLQAWFTFLAVQIIAESIPFVPSRDLVGVGFAIEVARATQVPEALIASLMLVHSVMDKALNLLLFMAVSAWDRKNMARQSLPQEMPSEAALKEKEPNPPAPHESS</sequence>
<dbReference type="RefSeq" id="WP_098061171.1">
    <property type="nucleotide sequence ID" value="NZ_PDEP01000002.1"/>
</dbReference>
<protein>
    <recommendedName>
        <fullName evidence="5">Flippase-like domain-containing protein</fullName>
    </recommendedName>
</protein>
<evidence type="ECO:0008006" key="5">
    <source>
        <dbReference type="Google" id="ProtNLM"/>
    </source>
</evidence>